<feature type="region of interest" description="Disordered" evidence="15">
    <location>
        <begin position="502"/>
        <end position="535"/>
    </location>
</feature>
<feature type="region of interest" description="Disordered" evidence="15">
    <location>
        <begin position="1694"/>
        <end position="1727"/>
    </location>
</feature>
<dbReference type="PANTHER" id="PTHR12977">
    <property type="entry name" value="SUPPRESSOR OF VARIEGATION 4-20-RELATED"/>
    <property type="match status" value="1"/>
</dbReference>
<proteinExistence type="inferred from homology"/>
<feature type="region of interest" description="Disordered" evidence="15">
    <location>
        <begin position="2003"/>
        <end position="2022"/>
    </location>
</feature>
<evidence type="ECO:0000256" key="6">
    <source>
        <dbReference type="ARBA" id="ARBA00022912"/>
    </source>
</evidence>
<evidence type="ECO:0000256" key="8">
    <source>
        <dbReference type="ARBA" id="ARBA00023277"/>
    </source>
</evidence>
<feature type="compositionally biased region" description="Polar residues" evidence="15">
    <location>
        <begin position="1141"/>
        <end position="1153"/>
    </location>
</feature>
<feature type="compositionally biased region" description="Polar residues" evidence="15">
    <location>
        <begin position="1694"/>
        <end position="1705"/>
    </location>
</feature>
<dbReference type="PROSITE" id="PS00125">
    <property type="entry name" value="SER_THR_PHOSPHATASE"/>
    <property type="match status" value="1"/>
</dbReference>
<dbReference type="SMART" id="SM00317">
    <property type="entry name" value="SET"/>
    <property type="match status" value="1"/>
</dbReference>
<dbReference type="InterPro" id="IPR029052">
    <property type="entry name" value="Metallo-depent_PP-like"/>
</dbReference>
<dbReference type="InterPro" id="IPR031675">
    <property type="entry name" value="STPPase_N"/>
</dbReference>
<feature type="region of interest" description="Disordered" evidence="15">
    <location>
        <begin position="1959"/>
        <end position="1984"/>
    </location>
</feature>
<dbReference type="InterPro" id="IPR025790">
    <property type="entry name" value="Suv4-20_animal"/>
</dbReference>
<evidence type="ECO:0000256" key="15">
    <source>
        <dbReference type="SAM" id="MobiDB-lite"/>
    </source>
</evidence>
<protein>
    <recommendedName>
        <fullName evidence="14">Serine/threonine-protein phosphatase</fullName>
        <ecNumber evidence="14">3.1.3.16</ecNumber>
    </recommendedName>
</protein>
<dbReference type="InterPro" id="IPR001214">
    <property type="entry name" value="SET_dom"/>
</dbReference>
<evidence type="ECO:0000256" key="13">
    <source>
        <dbReference type="ARBA" id="ARBA00048710"/>
    </source>
</evidence>
<dbReference type="GO" id="GO:0051301">
    <property type="term" value="P:cell division"/>
    <property type="evidence" value="ECO:0007669"/>
    <property type="project" value="UniProtKB-KW"/>
</dbReference>
<dbReference type="GO" id="GO:0046872">
    <property type="term" value="F:metal ion binding"/>
    <property type="evidence" value="ECO:0007669"/>
    <property type="project" value="UniProtKB-KW"/>
</dbReference>
<keyword evidence="18" id="KW-1185">Reference proteome</keyword>
<dbReference type="Gene3D" id="3.60.21.10">
    <property type="match status" value="2"/>
</dbReference>
<evidence type="ECO:0000256" key="4">
    <source>
        <dbReference type="ARBA" id="ARBA00022723"/>
    </source>
</evidence>
<comment type="catalytic activity">
    <reaction evidence="12">
        <text>N(6),N(6)-dimethyl-L-lysyl(20)-[histone H4] + S-adenosyl-L-methionine = N(6),N(6),N(6)-trimethyl-L-lysyl(20)-[histone H4] + S-adenosyl-L-homocysteine + H(+)</text>
        <dbReference type="Rhea" id="RHEA:61992"/>
        <dbReference type="Rhea" id="RHEA-COMP:15556"/>
        <dbReference type="Rhea" id="RHEA-COMP:15998"/>
        <dbReference type="ChEBI" id="CHEBI:15378"/>
        <dbReference type="ChEBI" id="CHEBI:57856"/>
        <dbReference type="ChEBI" id="CHEBI:59789"/>
        <dbReference type="ChEBI" id="CHEBI:61961"/>
        <dbReference type="ChEBI" id="CHEBI:61976"/>
    </reaction>
    <physiologicalReaction direction="left-to-right" evidence="12">
        <dbReference type="Rhea" id="RHEA:61993"/>
    </physiologicalReaction>
</comment>
<dbReference type="PROSITE" id="PS50280">
    <property type="entry name" value="SET"/>
    <property type="match status" value="1"/>
</dbReference>
<dbReference type="EMBL" id="VCAZ01000083">
    <property type="protein sequence ID" value="TSQ23998.1"/>
    <property type="molecule type" value="Genomic_DNA"/>
</dbReference>
<keyword evidence="5 14" id="KW-0378">Hydrolase</keyword>
<evidence type="ECO:0000256" key="3">
    <source>
        <dbReference type="ARBA" id="ARBA00022618"/>
    </source>
</evidence>
<comment type="similarity">
    <text evidence="1">Belongs to the PPP phosphatase family. PP-1 subfamily.</text>
</comment>
<dbReference type="EC" id="3.1.3.16" evidence="14"/>
<dbReference type="InterPro" id="IPR039977">
    <property type="entry name" value="Suv4-20/Set9"/>
</dbReference>
<dbReference type="PRINTS" id="PR00114">
    <property type="entry name" value="STPHPHTASE"/>
</dbReference>
<dbReference type="Pfam" id="PF00149">
    <property type="entry name" value="Metallophos"/>
    <property type="match status" value="1"/>
</dbReference>
<evidence type="ECO:0000313" key="18">
    <source>
        <dbReference type="Proteomes" id="UP000319801"/>
    </source>
</evidence>
<evidence type="ECO:0000313" key="17">
    <source>
        <dbReference type="EMBL" id="TSQ23998.1"/>
    </source>
</evidence>
<dbReference type="GO" id="GO:0005634">
    <property type="term" value="C:nucleus"/>
    <property type="evidence" value="ECO:0007669"/>
    <property type="project" value="TreeGrafter"/>
</dbReference>
<dbReference type="FunFam" id="2.170.270.10:FF:000006">
    <property type="entry name" value="Histone-lysine N-methyltransferase"/>
    <property type="match status" value="1"/>
</dbReference>
<evidence type="ECO:0000256" key="10">
    <source>
        <dbReference type="ARBA" id="ARBA00047761"/>
    </source>
</evidence>
<evidence type="ECO:0000256" key="1">
    <source>
        <dbReference type="ARBA" id="ARBA00005333"/>
    </source>
</evidence>
<feature type="region of interest" description="Disordered" evidence="15">
    <location>
        <begin position="1134"/>
        <end position="1159"/>
    </location>
</feature>
<dbReference type="OrthoDB" id="6627536at2759"/>
<feature type="compositionally biased region" description="Polar residues" evidence="15">
    <location>
        <begin position="1484"/>
        <end position="1495"/>
    </location>
</feature>
<dbReference type="Proteomes" id="UP000319801">
    <property type="component" value="Unassembled WGS sequence"/>
</dbReference>
<gene>
    <name evidence="17" type="ORF">Baya_11565</name>
</gene>
<evidence type="ECO:0000256" key="5">
    <source>
        <dbReference type="ARBA" id="ARBA00022801"/>
    </source>
</evidence>
<feature type="compositionally biased region" description="Polar residues" evidence="15">
    <location>
        <begin position="1851"/>
        <end position="1874"/>
    </location>
</feature>
<dbReference type="InterPro" id="IPR046341">
    <property type="entry name" value="SET_dom_sf"/>
</dbReference>
<dbReference type="SMART" id="SM00156">
    <property type="entry name" value="PP2Ac"/>
    <property type="match status" value="1"/>
</dbReference>
<feature type="compositionally biased region" description="Basic and acidic residues" evidence="15">
    <location>
        <begin position="522"/>
        <end position="534"/>
    </location>
</feature>
<dbReference type="InterPro" id="IPR006186">
    <property type="entry name" value="Ser/Thr-sp_prot-phosphatase"/>
</dbReference>
<comment type="catalytic activity">
    <reaction evidence="13">
        <text>N(6)-methyl-L-lysyl(20)-[histone H4] + S-adenosyl-L-methionine = N(6),N(6)-dimethyl-L-lysyl(20)-[histone H4] + S-adenosyl-L-homocysteine + H(+)</text>
        <dbReference type="Rhea" id="RHEA:60348"/>
        <dbReference type="Rhea" id="RHEA-COMP:15555"/>
        <dbReference type="Rhea" id="RHEA-COMP:15556"/>
        <dbReference type="ChEBI" id="CHEBI:15378"/>
        <dbReference type="ChEBI" id="CHEBI:57856"/>
        <dbReference type="ChEBI" id="CHEBI:59789"/>
        <dbReference type="ChEBI" id="CHEBI:61929"/>
        <dbReference type="ChEBI" id="CHEBI:61976"/>
        <dbReference type="EC" id="2.1.1.362"/>
    </reaction>
    <physiologicalReaction direction="left-to-right" evidence="13">
        <dbReference type="Rhea" id="RHEA:60349"/>
    </physiologicalReaction>
</comment>
<evidence type="ECO:0000256" key="14">
    <source>
        <dbReference type="RuleBase" id="RU004273"/>
    </source>
</evidence>
<dbReference type="GO" id="GO:0004722">
    <property type="term" value="F:protein serine/threonine phosphatase activity"/>
    <property type="evidence" value="ECO:0007669"/>
    <property type="project" value="UniProtKB-EC"/>
</dbReference>
<dbReference type="Pfam" id="PF16891">
    <property type="entry name" value="STPPase_N"/>
    <property type="match status" value="1"/>
</dbReference>
<feature type="compositionally biased region" description="Low complexity" evidence="15">
    <location>
        <begin position="1841"/>
        <end position="1850"/>
    </location>
</feature>
<evidence type="ECO:0000256" key="7">
    <source>
        <dbReference type="ARBA" id="ARBA00023211"/>
    </source>
</evidence>
<dbReference type="Gene3D" id="2.170.270.10">
    <property type="entry name" value="SET domain"/>
    <property type="match status" value="1"/>
</dbReference>
<comment type="catalytic activity">
    <reaction evidence="10">
        <text>O-phospho-L-seryl-[protein] + H2O = L-seryl-[protein] + phosphate</text>
        <dbReference type="Rhea" id="RHEA:20629"/>
        <dbReference type="Rhea" id="RHEA-COMP:9863"/>
        <dbReference type="Rhea" id="RHEA-COMP:11604"/>
        <dbReference type="ChEBI" id="CHEBI:15377"/>
        <dbReference type="ChEBI" id="CHEBI:29999"/>
        <dbReference type="ChEBI" id="CHEBI:43474"/>
        <dbReference type="ChEBI" id="CHEBI:83421"/>
        <dbReference type="EC" id="3.1.3.16"/>
    </reaction>
</comment>
<organism evidence="17 18">
    <name type="scientific">Bagarius yarrelli</name>
    <name type="common">Goonch</name>
    <name type="synonym">Bagrus yarrelli</name>
    <dbReference type="NCBI Taxonomy" id="175774"/>
    <lineage>
        <taxon>Eukaryota</taxon>
        <taxon>Metazoa</taxon>
        <taxon>Chordata</taxon>
        <taxon>Craniata</taxon>
        <taxon>Vertebrata</taxon>
        <taxon>Euteleostomi</taxon>
        <taxon>Actinopterygii</taxon>
        <taxon>Neopterygii</taxon>
        <taxon>Teleostei</taxon>
        <taxon>Ostariophysi</taxon>
        <taxon>Siluriformes</taxon>
        <taxon>Sisoridae</taxon>
        <taxon>Sisorinae</taxon>
        <taxon>Bagarius</taxon>
    </lineage>
</organism>
<feature type="region of interest" description="Disordered" evidence="15">
    <location>
        <begin position="1472"/>
        <end position="1495"/>
    </location>
</feature>
<dbReference type="Pfam" id="PF00856">
    <property type="entry name" value="SET"/>
    <property type="match status" value="1"/>
</dbReference>
<feature type="domain" description="SET" evidence="16">
    <location>
        <begin position="308"/>
        <end position="422"/>
    </location>
</feature>
<dbReference type="PROSITE" id="PS51570">
    <property type="entry name" value="SAM_MT43_SUVAR420_2"/>
    <property type="match status" value="1"/>
</dbReference>
<sequence>MAEPDKLNIDSIIQRLLEVKGSRPGKNVQLTENEIRGLCLKSREIFLSQPILLELEAPLKICGDVHGQYYDLLRLFEYGGFPPESNYLFLGDYVDRGKQSLETICLLLAYKVKYPENFFLLRGNHECASINRIYGFYDECLSPDLQSMEQIRRVMRPTDVSRIRVCCVDLLWADPDKDVLGWGENDRGVSFTFGADVVAKFLHKHDMDLICRAHQVVEDGYEFFAKRQLVTLFSAPNYCGEFDNAGAMMSVDETLMCSFQRTRDFQATFDALLEGEWTSEYFRDLGSHRQELLKQHMYRYLTAFLLDSGVQIESCNRYSSETNGAKITATRNWSVGERVEVLQGCIAELSPADSAVLRTGINDFSVMYSTRKQCAQLWLGPAAFINHDCRPNCKFVPGDKNGACVKVVRLISPGEEITCYYGDSFFGEDNEMCECCTCERRGKGFFRHRLAALQEWESANDPLGQKYRFRETDLRLNREKGNSTPSPFLPVSNPVCAVKNSQQTKRNAPAVSSRATKTKRWKREERVKQTEKTQHNHFTVSPSHFNLKDFSVCLYSHTVDFLLSCKNPTSRERAFLQKIECQRPNLVSQDSGMLCPPSPTSIEPIRGKEVVNISNAVLSNIDELNLKPITLTSVSSLGDGDAANAKVQGAVTNSVRVVHQMAISSRTRNMLCTKLRRSEGFDRGKLSRLNKKSVRRIHRTSTLRAGARCNNKHRRAALRNGDPQRSSFYKTRGEINSKSSPAITEEKQCSFGDSFKAAADGKKHITVSDAARKGDSNSLNASGISGESQEQHVPYVVSGTINVTSSSTKLTSNHLPPSLPVSSAASLLSSGLTRFVKVSLVRIPISKEEAAVKTDQERAGCGENGYLTPPTALEKQILKCKRSKSMSGVAVKKGVREMYFTPSADSFLKVTCDIESSGNAIEQPVSQVTHQDSMKNNNVQVVEEKRASEGKKEKLDLNSVHVQQSLVEANKVMPNLRKKGRESKGQTKPIETGTAETKNKEKNKDKLEELTKQKEHIEEKKLDLLHFGSKTVVLKEARVFLSDILKKLNSNQISQGESEMIKTSHGFDPLTRDPVIAKVTHVAQYNEQISESAKVAKKKDSPTLEALSPLKGSLDQNFQSNIPLKKRLFRESLETDPDQDASITTTTTESPCPSKSLDTRPESFLLASQESETVQNEAQNLYLHSSSTFKGKGVGLKKRRLCKSLLAKKLQHRKSFRTGNTGQAQAPYRVFRERSSLLAAKESENRVNIGRKSRLKFGSRVVCINAGEKITEAVEEASPNLKEKKQENIKAKPDDLFTQDYSSNPEDEQNLNFRIRLKRKRGREWEMENKLKEESGVFETPADGIDPFKAILDSVAILNLEMERIRGHGEADKSVGLEQATKAVQDVLEHCQKESTFKSRKKHKKLSGASINIDEHANGQESAVQGKMEFPGVLEQQNQCVRYLKVEADNMDIKPLPLLRLRRRAEGKWEVDGEEARTEDGNMETGNSVLKDSRSLSCSVPERMPMGMMQVAFSRVKQENLSPCQQQTAASKCGRNRERSKSAVFSDPSLLSLSPLSLNSPYQEGLSEMAHLSRGKETLAQGRVDDLEDTELDDVCLGQNLFQINKSLSKLQAMSQNQPSCAPVHASATTSCQIQSKPLSPPTSPFTTECTFSNYSEDILDFHCLNLDSYDQTHAQSSLQNTLTDYCPGEPHNTGSFSSPFSQSPADGWNPETPYLGSPSPGSSFSTSEDLSFPDLGLARYDMPSLNSEFSSKDKSFCPATYGSASVKDSERNVIFSEASAKRNMIFPSKEDSATLIRVADKTVANQRDLIIFNTSSNTKQSVPLTACLQSQDKIHIVDSSRSLSAQSDSGKSQTKNKNNEPLNFNSTNKSQPTVLSQSVPGLYTAGLQSNPVKPFHSIHSSKSSSCSELPGPLNLGSTVFRGYEKKPMVFQNYNSLVKLEGGGYGLNTCKGASLGESKHPLKSHGNKSEFIDPNLGPSSLRNRKDLSSVCSQSAYLRFSETSRKDTKTVMPNKELPKAQPQSDRVYPVYFLSSSKTTTNSIKDMSAEKPQNLRAGHPINPEIPSSYFQNTQSHSILNSKNLRQDKPHAVVAPSQSSQVSAPLDRNQLCFSHCDPVDVNFNSSLSPGVSQHSSPQVSYRDSVSWEAPATKPQPSSFVCNQAAHPSYVVNFTGDHSVTLNYNDGGDCLNYSSSVPTNYTYHCLMEPSGTQGRLIVEPCGPSTIAHPPIGSFGGPKGPAETGKDSQQQGQSACHTGVSHHFPSSHSQSASLTERKPKRLRLVVTDGTVDLDLQYTD</sequence>
<keyword evidence="2" id="KW-0321">Glycogen metabolism</keyword>
<reference evidence="17 18" key="1">
    <citation type="journal article" date="2019" name="Genome Biol. Evol.">
        <title>Whole-Genome Sequencing of the Giant Devil Catfish, Bagarius yarrelli.</title>
        <authorList>
            <person name="Jiang W."/>
            <person name="Lv Y."/>
            <person name="Cheng L."/>
            <person name="Yang K."/>
            <person name="Chao B."/>
            <person name="Wang X."/>
            <person name="Li Y."/>
            <person name="Pan X."/>
            <person name="You X."/>
            <person name="Zhang Y."/>
            <person name="Yang J."/>
            <person name="Li J."/>
            <person name="Zhang X."/>
            <person name="Liu S."/>
            <person name="Sun C."/>
            <person name="Yang J."/>
            <person name="Shi Q."/>
        </authorList>
    </citation>
    <scope>NUCLEOTIDE SEQUENCE [LARGE SCALE GENOMIC DNA]</scope>
    <source>
        <strain evidence="17">JWS20170419001</strain>
        <tissue evidence="17">Muscle</tissue>
    </source>
</reference>
<keyword evidence="9" id="KW-0131">Cell cycle</keyword>
<evidence type="ECO:0000256" key="11">
    <source>
        <dbReference type="ARBA" id="ARBA00048336"/>
    </source>
</evidence>
<feature type="region of interest" description="Disordered" evidence="15">
    <location>
        <begin position="2223"/>
        <end position="2277"/>
    </location>
</feature>
<dbReference type="InterPro" id="IPR004843">
    <property type="entry name" value="Calcineurin-like_PHP"/>
</dbReference>
<keyword evidence="8" id="KW-0119">Carbohydrate metabolism</keyword>
<keyword evidence="7" id="KW-0464">Manganese</keyword>
<evidence type="ECO:0000259" key="16">
    <source>
        <dbReference type="PROSITE" id="PS50280"/>
    </source>
</evidence>
<feature type="compositionally biased region" description="Polar residues" evidence="15">
    <location>
        <begin position="2242"/>
        <end position="2251"/>
    </location>
</feature>
<dbReference type="GO" id="GO:0140941">
    <property type="term" value="F:histone H4K20me methyltransferase activity"/>
    <property type="evidence" value="ECO:0007669"/>
    <property type="project" value="UniProtKB-EC"/>
</dbReference>
<accession>A0A556UZL9</accession>
<comment type="caution">
    <text evidence="17">The sequence shown here is derived from an EMBL/GenBank/DDBJ whole genome shotgun (WGS) entry which is preliminary data.</text>
</comment>
<dbReference type="CDD" id="cd07414">
    <property type="entry name" value="MPP_PP1_PPKL"/>
    <property type="match status" value="1"/>
</dbReference>
<evidence type="ECO:0000256" key="2">
    <source>
        <dbReference type="ARBA" id="ARBA00022600"/>
    </source>
</evidence>
<name>A0A556UZL9_BAGYA</name>
<dbReference type="SUPFAM" id="SSF82199">
    <property type="entry name" value="SET domain"/>
    <property type="match status" value="1"/>
</dbReference>
<evidence type="ECO:0000256" key="9">
    <source>
        <dbReference type="ARBA" id="ARBA00023306"/>
    </source>
</evidence>
<dbReference type="SUPFAM" id="SSF56300">
    <property type="entry name" value="Metallo-dependent phosphatases"/>
    <property type="match status" value="1"/>
</dbReference>
<feature type="region of interest" description="Disordered" evidence="15">
    <location>
        <begin position="975"/>
        <end position="1004"/>
    </location>
</feature>
<comment type="catalytic activity">
    <reaction evidence="11 14">
        <text>O-phospho-L-threonyl-[protein] + H2O = L-threonyl-[protein] + phosphate</text>
        <dbReference type="Rhea" id="RHEA:47004"/>
        <dbReference type="Rhea" id="RHEA-COMP:11060"/>
        <dbReference type="Rhea" id="RHEA-COMP:11605"/>
        <dbReference type="ChEBI" id="CHEBI:15377"/>
        <dbReference type="ChEBI" id="CHEBI:30013"/>
        <dbReference type="ChEBI" id="CHEBI:43474"/>
        <dbReference type="ChEBI" id="CHEBI:61977"/>
        <dbReference type="EC" id="3.1.3.16"/>
    </reaction>
</comment>
<keyword evidence="3" id="KW-0132">Cell division</keyword>
<keyword evidence="6" id="KW-0904">Protein phosphatase</keyword>
<evidence type="ECO:0000256" key="12">
    <source>
        <dbReference type="ARBA" id="ARBA00048602"/>
    </source>
</evidence>
<dbReference type="PANTHER" id="PTHR12977:SF4">
    <property type="entry name" value="HISTONE-LYSINE N-METHYLTRANSFERASE KMT5B"/>
    <property type="match status" value="1"/>
</dbReference>
<feature type="compositionally biased region" description="Low complexity" evidence="15">
    <location>
        <begin position="1717"/>
        <end position="1727"/>
    </location>
</feature>
<feature type="compositionally biased region" description="Polar residues" evidence="15">
    <location>
        <begin position="2259"/>
        <end position="2269"/>
    </location>
</feature>
<keyword evidence="4" id="KW-0479">Metal-binding</keyword>
<dbReference type="GO" id="GO:0005977">
    <property type="term" value="P:glycogen metabolic process"/>
    <property type="evidence" value="ECO:0007669"/>
    <property type="project" value="UniProtKB-KW"/>
</dbReference>
<feature type="region of interest" description="Disordered" evidence="15">
    <location>
        <begin position="1841"/>
        <end position="1874"/>
    </location>
</feature>